<dbReference type="PANTHER" id="PTHR46825">
    <property type="entry name" value="D-ALANYL-D-ALANINE-CARBOXYPEPTIDASE/ENDOPEPTIDASE AMPH"/>
    <property type="match status" value="1"/>
</dbReference>
<protein>
    <recommendedName>
        <fullName evidence="2">Beta-lactamase-related domain-containing protein</fullName>
    </recommendedName>
</protein>
<feature type="signal peptide" evidence="1">
    <location>
        <begin position="1"/>
        <end position="18"/>
    </location>
</feature>
<comment type="caution">
    <text evidence="3">The sequence shown here is derived from an EMBL/GenBank/DDBJ whole genome shotgun (WGS) entry which is preliminary data.</text>
</comment>
<sequence length="550" mass="59880">MKLLALLLASAIVPAAQARPTDPPTAAVDAIFQQWSTPTSPGCAVAVSRDGRLLLERAYGRASVEAGIANTPQTAFHLASLSKQFTAFAVLLLEGEGKLSTQDDVRKYVPELHAFARPITIAHLLHHSSGLRDQLSLFWLQGRRGEDTIGQDDALRVISGQRELNFPTGTAFGYSNSNYDLLALIVERASGRKFADFLSERIFQPLGMTRTYVVTDHHRIHAGQASGYGIGDDKQYERRTLAYSNYGSTDIRSTAEDLSLWAANFDRPKVGSPAVLAAMLRGDAVTHYGGGLAIGKYRGVSVATHSGLDPGYVSHFMLVPAQRFAVSVLCNVELDDPVIFARKIADLYLADVLKDEAKPPQVAVPAAELARIAGSYRDSGGMGFLVQLRDGKLMMQGGDPMIPHGKGLFSSTYAPVTFAFSGEAPARTLTIVEPGGEHVATRYARRPAEPLTTERMTDYLGDYYSPELATIVTVERRKDELWIKGPGWAARIEQPPPDFREADSFDTRSVAGMIRFRRDAAGKVTELTSTNGRVVDVRFLRVEGLPKLGA</sequence>
<evidence type="ECO:0000313" key="3">
    <source>
        <dbReference type="EMBL" id="TGX40078.1"/>
    </source>
</evidence>
<gene>
    <name evidence="3" type="ORF">E5A74_16030</name>
</gene>
<dbReference type="Pfam" id="PF00144">
    <property type="entry name" value="Beta-lactamase"/>
    <property type="match status" value="1"/>
</dbReference>
<feature type="chain" id="PRO_5020845127" description="Beta-lactamase-related domain-containing protein" evidence="1">
    <location>
        <begin position="19"/>
        <end position="550"/>
    </location>
</feature>
<dbReference type="OrthoDB" id="9804448at2"/>
<evidence type="ECO:0000256" key="1">
    <source>
        <dbReference type="SAM" id="SignalP"/>
    </source>
</evidence>
<proteinExistence type="predicted"/>
<dbReference type="InterPro" id="IPR001466">
    <property type="entry name" value="Beta-lactam-related"/>
</dbReference>
<evidence type="ECO:0000313" key="4">
    <source>
        <dbReference type="Proteomes" id="UP000309848"/>
    </source>
</evidence>
<dbReference type="InterPro" id="IPR050491">
    <property type="entry name" value="AmpC-like"/>
</dbReference>
<keyword evidence="4" id="KW-1185">Reference proteome</keyword>
<dbReference type="PANTHER" id="PTHR46825:SF9">
    <property type="entry name" value="BETA-LACTAMASE-RELATED DOMAIN-CONTAINING PROTEIN"/>
    <property type="match status" value="1"/>
</dbReference>
<organism evidence="3 4">
    <name type="scientific">Sphingomonas naasensis</name>
    <dbReference type="NCBI Taxonomy" id="1344951"/>
    <lineage>
        <taxon>Bacteria</taxon>
        <taxon>Pseudomonadati</taxon>
        <taxon>Pseudomonadota</taxon>
        <taxon>Alphaproteobacteria</taxon>
        <taxon>Sphingomonadales</taxon>
        <taxon>Sphingomonadaceae</taxon>
        <taxon>Sphingomonas</taxon>
    </lineage>
</organism>
<accession>A0A4S1WB35</accession>
<feature type="domain" description="Beta-lactamase-related" evidence="2">
    <location>
        <begin position="38"/>
        <end position="335"/>
    </location>
</feature>
<dbReference type="InterPro" id="IPR012338">
    <property type="entry name" value="Beta-lactam/transpept-like"/>
</dbReference>
<dbReference type="AlphaFoldDB" id="A0A4S1WB35"/>
<name>A0A4S1WB35_9SPHN</name>
<dbReference type="RefSeq" id="WP_135986632.1">
    <property type="nucleotide sequence ID" value="NZ_JAASQM010000001.1"/>
</dbReference>
<dbReference type="Proteomes" id="UP000309848">
    <property type="component" value="Unassembled WGS sequence"/>
</dbReference>
<dbReference type="SUPFAM" id="SSF56601">
    <property type="entry name" value="beta-lactamase/transpeptidase-like"/>
    <property type="match status" value="1"/>
</dbReference>
<keyword evidence="1" id="KW-0732">Signal</keyword>
<reference evidence="3 4" key="1">
    <citation type="submission" date="2019-04" db="EMBL/GenBank/DDBJ databases">
        <title>Sphingomonas psychrotolerans sp. nov., isolated from soil in the Tianshan Mountains, Xinjiang, China.</title>
        <authorList>
            <person name="Luo Y."/>
            <person name="Sheng H."/>
        </authorList>
    </citation>
    <scope>NUCLEOTIDE SEQUENCE [LARGE SCALE GENOMIC DNA]</scope>
    <source>
        <strain evidence="3 4">KIS18-15</strain>
    </source>
</reference>
<dbReference type="EMBL" id="SRXU01000007">
    <property type="protein sequence ID" value="TGX40078.1"/>
    <property type="molecule type" value="Genomic_DNA"/>
</dbReference>
<evidence type="ECO:0000259" key="2">
    <source>
        <dbReference type="Pfam" id="PF00144"/>
    </source>
</evidence>
<dbReference type="Gene3D" id="3.40.710.10">
    <property type="entry name" value="DD-peptidase/beta-lactamase superfamily"/>
    <property type="match status" value="1"/>
</dbReference>